<evidence type="ECO:0000256" key="1">
    <source>
        <dbReference type="SAM" id="MobiDB-lite"/>
    </source>
</evidence>
<evidence type="ECO:0000313" key="3">
    <source>
        <dbReference type="Proteomes" id="UP000321617"/>
    </source>
</evidence>
<keyword evidence="3" id="KW-1185">Reference proteome</keyword>
<protein>
    <submittedName>
        <fullName evidence="2">Uncharacterized protein</fullName>
    </submittedName>
</protein>
<dbReference type="AlphaFoldDB" id="A0A562V1J6"/>
<accession>A0A562V1J6</accession>
<evidence type="ECO:0000313" key="2">
    <source>
        <dbReference type="EMBL" id="TWJ11693.1"/>
    </source>
</evidence>
<name>A0A562V1J6_9ACTN</name>
<comment type="caution">
    <text evidence="2">The sequence shown here is derived from an EMBL/GenBank/DDBJ whole genome shotgun (WGS) entry which is preliminary data.</text>
</comment>
<dbReference type="EMBL" id="VLLL01000006">
    <property type="protein sequence ID" value="TWJ11693.1"/>
    <property type="molecule type" value="Genomic_DNA"/>
</dbReference>
<proteinExistence type="predicted"/>
<reference evidence="2 3" key="1">
    <citation type="journal article" date="2013" name="Stand. Genomic Sci.">
        <title>Genomic Encyclopedia of Type Strains, Phase I: The one thousand microbial genomes (KMG-I) project.</title>
        <authorList>
            <person name="Kyrpides N.C."/>
            <person name="Woyke T."/>
            <person name="Eisen J.A."/>
            <person name="Garrity G."/>
            <person name="Lilburn T.G."/>
            <person name="Beck B.J."/>
            <person name="Whitman W.B."/>
            <person name="Hugenholtz P."/>
            <person name="Klenk H.P."/>
        </authorList>
    </citation>
    <scope>NUCLEOTIDE SEQUENCE [LARGE SCALE GENOMIC DNA]</scope>
    <source>
        <strain evidence="2 3">DSM 45044</strain>
    </source>
</reference>
<organism evidence="2 3">
    <name type="scientific">Stackebrandtia albiflava</name>
    <dbReference type="NCBI Taxonomy" id="406432"/>
    <lineage>
        <taxon>Bacteria</taxon>
        <taxon>Bacillati</taxon>
        <taxon>Actinomycetota</taxon>
        <taxon>Actinomycetes</taxon>
        <taxon>Glycomycetales</taxon>
        <taxon>Glycomycetaceae</taxon>
        <taxon>Stackebrandtia</taxon>
    </lineage>
</organism>
<gene>
    <name evidence="2" type="ORF">LX16_2420</name>
</gene>
<feature type="region of interest" description="Disordered" evidence="1">
    <location>
        <begin position="84"/>
        <end position="120"/>
    </location>
</feature>
<dbReference type="Proteomes" id="UP000321617">
    <property type="component" value="Unassembled WGS sequence"/>
</dbReference>
<sequence length="120" mass="12453">MPPSLENIATLRAVANHGSADGRTSPSAVSMSSCVIILGSPEAMESMSAASVASSHRCVRSAPDRPSVRFASRATSMPAIGRSRSVARRICSRASVSGGDTRTVRSKRPGRRNATSTSHG</sequence>